<dbReference type="STRING" id="85681.V4WHW7"/>
<dbReference type="Pfam" id="PF12023">
    <property type="entry name" value="DUF3511"/>
    <property type="match status" value="1"/>
</dbReference>
<dbReference type="PANTHER" id="PTHR33193:SF62">
    <property type="entry name" value="FAMILY ABC TRANSPORTER, PUTATIVE (DUF3511)-RELATED"/>
    <property type="match status" value="1"/>
</dbReference>
<sequence>MNSVNVTVHAYLRLRPRYPDNLSFFCVCDPTFALFLLFPLSILILLSHQQPKPNKTFLLPSFLQLIAEPMEQDYYNRSKSYGPGMMRNHNHMEITGYYDPPPPRAPAAASYDLRCYSASYAQSQMSNFDNNFNYNVKDFNTKKGKITSGSSSSSKSWSLADPEFQRKKRVASYKMYSVEGKVKGSFRKSVRWLKDRYTHMLYGWW</sequence>
<dbReference type="OMA" id="HRANYKI"/>
<name>V4WHW7_CITCL</name>
<dbReference type="KEGG" id="cic:CICLE_v10009512mg"/>
<feature type="transmembrane region" description="Helical" evidence="1">
    <location>
        <begin position="22"/>
        <end position="46"/>
    </location>
</feature>
<dbReference type="Gramene" id="ESR66309">
    <property type="protein sequence ID" value="ESR66309"/>
    <property type="gene ID" value="CICLE_v10009512mg"/>
</dbReference>
<keyword evidence="3" id="KW-1185">Reference proteome</keyword>
<reference evidence="2 3" key="1">
    <citation type="submission" date="2013-10" db="EMBL/GenBank/DDBJ databases">
        <authorList>
            <consortium name="International Citrus Genome Consortium"/>
            <person name="Jenkins J."/>
            <person name="Schmutz J."/>
            <person name="Prochnik S."/>
            <person name="Rokhsar D."/>
            <person name="Gmitter F."/>
            <person name="Ollitrault P."/>
            <person name="Machado M."/>
            <person name="Talon M."/>
            <person name="Wincker P."/>
            <person name="Jaillon O."/>
            <person name="Morgante M."/>
        </authorList>
    </citation>
    <scope>NUCLEOTIDE SEQUENCE</scope>
    <source>
        <strain evidence="3">cv. Clemenules</strain>
    </source>
</reference>
<keyword evidence="1" id="KW-0472">Membrane</keyword>
<evidence type="ECO:0000313" key="2">
    <source>
        <dbReference type="EMBL" id="ESR66309.1"/>
    </source>
</evidence>
<accession>V4WHW7</accession>
<dbReference type="AlphaFoldDB" id="V4WHW7"/>
<dbReference type="Proteomes" id="UP000030687">
    <property type="component" value="Unassembled WGS sequence"/>
</dbReference>
<organism evidence="2 3">
    <name type="scientific">Citrus clementina</name>
    <name type="common">Clementine</name>
    <name type="synonym">Citrus deliciosa x Citrus sinensis</name>
    <dbReference type="NCBI Taxonomy" id="85681"/>
    <lineage>
        <taxon>Eukaryota</taxon>
        <taxon>Viridiplantae</taxon>
        <taxon>Streptophyta</taxon>
        <taxon>Embryophyta</taxon>
        <taxon>Tracheophyta</taxon>
        <taxon>Spermatophyta</taxon>
        <taxon>Magnoliopsida</taxon>
        <taxon>eudicotyledons</taxon>
        <taxon>Gunneridae</taxon>
        <taxon>Pentapetalae</taxon>
        <taxon>rosids</taxon>
        <taxon>malvids</taxon>
        <taxon>Sapindales</taxon>
        <taxon>Rutaceae</taxon>
        <taxon>Aurantioideae</taxon>
        <taxon>Citrus</taxon>
    </lineage>
</organism>
<keyword evidence="1" id="KW-1133">Transmembrane helix</keyword>
<proteinExistence type="predicted"/>
<evidence type="ECO:0008006" key="4">
    <source>
        <dbReference type="Google" id="ProtNLM"/>
    </source>
</evidence>
<evidence type="ECO:0000256" key="1">
    <source>
        <dbReference type="SAM" id="Phobius"/>
    </source>
</evidence>
<dbReference type="InParanoid" id="V4WHW7"/>
<gene>
    <name evidence="2" type="ORF">CICLE_v10009512mg</name>
</gene>
<evidence type="ECO:0000313" key="3">
    <source>
        <dbReference type="Proteomes" id="UP000030687"/>
    </source>
</evidence>
<dbReference type="InterPro" id="IPR021899">
    <property type="entry name" value="DUF3511"/>
</dbReference>
<dbReference type="eggNOG" id="ENOG502S8UV">
    <property type="taxonomic scope" value="Eukaryota"/>
</dbReference>
<dbReference type="EMBL" id="KI535697">
    <property type="protein sequence ID" value="ESR66309.1"/>
    <property type="molecule type" value="Genomic_DNA"/>
</dbReference>
<keyword evidence="1" id="KW-0812">Transmembrane</keyword>
<protein>
    <recommendedName>
        <fullName evidence="4">DUF3511 domain-containing protein</fullName>
    </recommendedName>
</protein>
<dbReference type="PANTHER" id="PTHR33193">
    <property type="entry name" value="DOMAIN PROTEIN, PUTATIVE (DUF3511)-RELATED"/>
    <property type="match status" value="1"/>
</dbReference>